<dbReference type="GO" id="GO:0051920">
    <property type="term" value="F:peroxiredoxin activity"/>
    <property type="evidence" value="ECO:0007669"/>
    <property type="project" value="InterPro"/>
</dbReference>
<keyword evidence="2" id="KW-0614">Plasmid</keyword>
<name>A0A6B9GGZ9_PANCY</name>
<dbReference type="RefSeq" id="WP_208718823.1">
    <property type="nucleotide sequence ID" value="NZ_CP024770.1"/>
</dbReference>
<protein>
    <submittedName>
        <fullName evidence="2">Alkylhydroperoxidase</fullName>
    </submittedName>
</protein>
<sequence>MSRLHTITPAEASGKTAELWNGIKQAMGKVPNAYLTIGTNAPDLLAQTLQLNATLAKSSLHAREREAINLVVSEESGCDYCLAAHTPQARKAGYSEAQTLELRQGFLADDARIDALVKFVQLLVSTRGTLPASYVDAFKSAGFNDQQVVETIGVVTAILFTNMLNRVNDTEIDFPSVKQL</sequence>
<dbReference type="Pfam" id="PF02627">
    <property type="entry name" value="CMD"/>
    <property type="match status" value="1"/>
</dbReference>
<dbReference type="AlphaFoldDB" id="A0A6B9GGZ9"/>
<dbReference type="EMBL" id="CP024770">
    <property type="protein sequence ID" value="QGY32895.1"/>
    <property type="molecule type" value="Genomic_DNA"/>
</dbReference>
<dbReference type="PANTHER" id="PTHR35446:SF3">
    <property type="entry name" value="CMD DOMAIN-CONTAINING PROTEIN"/>
    <property type="match status" value="1"/>
</dbReference>
<evidence type="ECO:0000259" key="1">
    <source>
        <dbReference type="Pfam" id="PF02627"/>
    </source>
</evidence>
<dbReference type="NCBIfam" id="TIGR00778">
    <property type="entry name" value="ahpD_dom"/>
    <property type="match status" value="1"/>
</dbReference>
<evidence type="ECO:0000313" key="2">
    <source>
        <dbReference type="EMBL" id="QGY32895.1"/>
    </source>
</evidence>
<gene>
    <name evidence="2" type="ORF">CUN67_28585</name>
</gene>
<dbReference type="Gene3D" id="1.20.1290.10">
    <property type="entry name" value="AhpD-like"/>
    <property type="match status" value="1"/>
</dbReference>
<dbReference type="PANTHER" id="PTHR35446">
    <property type="entry name" value="SI:CH211-175M2.5"/>
    <property type="match status" value="1"/>
</dbReference>
<dbReference type="Proteomes" id="UP000502005">
    <property type="component" value="Plasmid pNE1B"/>
</dbReference>
<evidence type="ECO:0000313" key="3">
    <source>
        <dbReference type="Proteomes" id="UP000502005"/>
    </source>
</evidence>
<dbReference type="InterPro" id="IPR029032">
    <property type="entry name" value="AhpD-like"/>
</dbReference>
<proteinExistence type="predicted"/>
<dbReference type="SUPFAM" id="SSF69118">
    <property type="entry name" value="AhpD-like"/>
    <property type="match status" value="1"/>
</dbReference>
<keyword evidence="2" id="KW-0560">Oxidoreductase</keyword>
<dbReference type="InterPro" id="IPR003779">
    <property type="entry name" value="CMD-like"/>
</dbReference>
<accession>A0A6B9GGZ9</accession>
<feature type="domain" description="Carboxymuconolactone decarboxylase-like" evidence="1">
    <location>
        <begin position="42"/>
        <end position="102"/>
    </location>
</feature>
<organism evidence="2 3">
    <name type="scientific">Pantoea cypripedii</name>
    <name type="common">Pectobacterium cypripedii</name>
    <name type="synonym">Erwinia cypripedii</name>
    <dbReference type="NCBI Taxonomy" id="55209"/>
    <lineage>
        <taxon>Bacteria</taxon>
        <taxon>Pseudomonadati</taxon>
        <taxon>Pseudomonadota</taxon>
        <taxon>Gammaproteobacteria</taxon>
        <taxon>Enterobacterales</taxon>
        <taxon>Erwiniaceae</taxon>
        <taxon>Pantoea</taxon>
    </lineage>
</organism>
<geneLocation type="plasmid" evidence="3">
    <name>pne1b</name>
</geneLocation>
<keyword evidence="2" id="KW-0575">Peroxidase</keyword>
<dbReference type="InterPro" id="IPR004675">
    <property type="entry name" value="AhpD_core"/>
</dbReference>
<reference evidence="2 3" key="1">
    <citation type="submission" date="2017-11" db="EMBL/GenBank/DDBJ databases">
        <title>Genome sequence of Pantoea cypripedii NE1.</title>
        <authorList>
            <person name="Nascimento F.X."/>
        </authorList>
    </citation>
    <scope>NUCLEOTIDE SEQUENCE [LARGE SCALE GENOMIC DNA]</scope>
    <source>
        <strain evidence="2 3">NE1</strain>
        <plasmid evidence="3">pne1b</plasmid>
    </source>
</reference>